<dbReference type="InterPro" id="IPR012337">
    <property type="entry name" value="RNaseH-like_sf"/>
</dbReference>
<dbReference type="AlphaFoldDB" id="A0A7J5XYI6"/>
<dbReference type="SUPFAM" id="SSF53098">
    <property type="entry name" value="Ribonuclease H-like"/>
    <property type="match status" value="1"/>
</dbReference>
<protein>
    <recommendedName>
        <fullName evidence="2">HAT C-terminal dimerisation domain-containing protein</fullName>
    </recommendedName>
</protein>
<keyword evidence="4" id="KW-1185">Reference proteome</keyword>
<feature type="domain" description="HAT C-terminal dimerisation" evidence="2">
    <location>
        <begin position="302"/>
        <end position="361"/>
    </location>
</feature>
<dbReference type="EMBL" id="JAAKFY010000020">
    <property type="protein sequence ID" value="KAF3841587.1"/>
    <property type="molecule type" value="Genomic_DNA"/>
</dbReference>
<dbReference type="PANTHER" id="PTHR45749">
    <property type="match status" value="1"/>
</dbReference>
<name>A0A7J5XYI6_DISMA</name>
<reference evidence="3 4" key="1">
    <citation type="submission" date="2020-03" db="EMBL/GenBank/DDBJ databases">
        <title>Dissostichus mawsoni Genome sequencing and assembly.</title>
        <authorList>
            <person name="Park H."/>
        </authorList>
    </citation>
    <scope>NUCLEOTIDE SEQUENCE [LARGE SCALE GENOMIC DNA]</scope>
    <source>
        <strain evidence="3">DM0001</strain>
        <tissue evidence="3">Muscle</tissue>
    </source>
</reference>
<accession>A0A7J5XYI6</accession>
<evidence type="ECO:0000259" key="2">
    <source>
        <dbReference type="Pfam" id="PF05699"/>
    </source>
</evidence>
<evidence type="ECO:0000313" key="4">
    <source>
        <dbReference type="Proteomes" id="UP000518266"/>
    </source>
</evidence>
<dbReference type="Proteomes" id="UP000518266">
    <property type="component" value="Unassembled WGS sequence"/>
</dbReference>
<feature type="region of interest" description="Disordered" evidence="1">
    <location>
        <begin position="188"/>
        <end position="210"/>
    </location>
</feature>
<proteinExistence type="predicted"/>
<evidence type="ECO:0000313" key="3">
    <source>
        <dbReference type="EMBL" id="KAF3841587.1"/>
    </source>
</evidence>
<sequence length="409" mass="46605">MVWVEVLLLGRQPSARDRRDPLVVLSVQLASLFGSRLMACGAQQLGRQPSGRWKRRRDPDTESLPGVPDESPKRTEVLDQLVAHRLPRASTTRWNFHSRAVNTVYEQKDDLLKEDSVNFDPVTVREVRGFVRMLEDEAFCFFPGIIMPHVDMLFNQLHKRNIDPVFIKALLQKFTDSMQTIRASISSLSADSASDQPQEPIKRRRTLGAGEQQRLATEVSCDLYHPDARQGRFSFTQHFISMESCSNNSVKFPDAALGTTVQAYPMLNKAKLKTELSLIYDNSEFKAWSGAVSLYQFFMEKNLQSTFTETLSLLRILITTPMTTAESERCFSTLKRIKTFLRNTMSQDLLNALAMLSMEKKLGRTNTLRPLTISFPRKHYRCARGPALHEGIALLCRDCRPGEENLKRA</sequence>
<dbReference type="InterPro" id="IPR008906">
    <property type="entry name" value="HATC_C_dom"/>
</dbReference>
<evidence type="ECO:0000256" key="1">
    <source>
        <dbReference type="SAM" id="MobiDB-lite"/>
    </source>
</evidence>
<feature type="region of interest" description="Disordered" evidence="1">
    <location>
        <begin position="48"/>
        <end position="73"/>
    </location>
</feature>
<dbReference type="Pfam" id="PF05699">
    <property type="entry name" value="Dimer_Tnp_hAT"/>
    <property type="match status" value="1"/>
</dbReference>
<dbReference type="PANTHER" id="PTHR45749:SF37">
    <property type="entry name" value="OS05G0311600 PROTEIN"/>
    <property type="match status" value="1"/>
</dbReference>
<gene>
    <name evidence="3" type="ORF">F7725_007449</name>
</gene>
<dbReference type="GO" id="GO:0046983">
    <property type="term" value="F:protein dimerization activity"/>
    <property type="evidence" value="ECO:0007669"/>
    <property type="project" value="InterPro"/>
</dbReference>
<dbReference type="OrthoDB" id="6617140at2759"/>
<comment type="caution">
    <text evidence="3">The sequence shown here is derived from an EMBL/GenBank/DDBJ whole genome shotgun (WGS) entry which is preliminary data.</text>
</comment>
<organism evidence="3 4">
    <name type="scientific">Dissostichus mawsoni</name>
    <name type="common">Antarctic cod</name>
    <dbReference type="NCBI Taxonomy" id="36200"/>
    <lineage>
        <taxon>Eukaryota</taxon>
        <taxon>Metazoa</taxon>
        <taxon>Chordata</taxon>
        <taxon>Craniata</taxon>
        <taxon>Vertebrata</taxon>
        <taxon>Euteleostomi</taxon>
        <taxon>Actinopterygii</taxon>
        <taxon>Neopterygii</taxon>
        <taxon>Teleostei</taxon>
        <taxon>Neoteleostei</taxon>
        <taxon>Acanthomorphata</taxon>
        <taxon>Eupercaria</taxon>
        <taxon>Perciformes</taxon>
        <taxon>Notothenioidei</taxon>
        <taxon>Nototheniidae</taxon>
        <taxon>Dissostichus</taxon>
    </lineage>
</organism>